<accession>U2ZVT0</accession>
<feature type="signal peptide" evidence="1">
    <location>
        <begin position="1"/>
        <end position="23"/>
    </location>
</feature>
<keyword evidence="1" id="KW-0732">Signal</keyword>
<name>U2ZVT0_VIBPR</name>
<feature type="chain" id="PRO_5004637437" evidence="1">
    <location>
        <begin position="24"/>
        <end position="179"/>
    </location>
</feature>
<gene>
    <name evidence="2" type="ORF">VPR01S_01_03230</name>
</gene>
<dbReference type="Proteomes" id="UP000016570">
    <property type="component" value="Unassembled WGS sequence"/>
</dbReference>
<comment type="caution">
    <text evidence="2">The sequence shown here is derived from an EMBL/GenBank/DDBJ whole genome shotgun (WGS) entry which is preliminary data.</text>
</comment>
<dbReference type="RefSeq" id="WP_021703542.1">
    <property type="nucleotide sequence ID" value="NZ_BATJ01000001.1"/>
</dbReference>
<evidence type="ECO:0000313" key="3">
    <source>
        <dbReference type="Proteomes" id="UP000016570"/>
    </source>
</evidence>
<sequence>MKRYTYIATALLILAGSSTNANAADDTDMLLKDALSAAPPTLRDKVTVVDWNNNVLQQGTSNYTCFPTPPQLSGTAPMCMDAAWMDWADAWMNKKPFEAKTIGISYMLAGDGGASNVDPYAEGMTDDNQWVVEGPHLMIITPDKAMLDALPTDPNNGGPYVMWKGTPYAHIMVPVGARP</sequence>
<reference evidence="2 3" key="1">
    <citation type="submission" date="2013-09" db="EMBL/GenBank/DDBJ databases">
        <title>Whole genome shotgun sequence of Vibrio proteolyticus NBRC 13287.</title>
        <authorList>
            <person name="Isaki S."/>
            <person name="Hosoyama A."/>
            <person name="Numata M."/>
            <person name="Hashimoto M."/>
            <person name="Hosoyama Y."/>
            <person name="Tsuchikane K."/>
            <person name="Noguchi M."/>
            <person name="Hirakata S."/>
            <person name="Ichikawa N."/>
            <person name="Ohji S."/>
            <person name="Yamazoe A."/>
            <person name="Fujita N."/>
        </authorList>
    </citation>
    <scope>NUCLEOTIDE SEQUENCE [LARGE SCALE GENOMIC DNA]</scope>
    <source>
        <strain evidence="2 3">NBRC 13287</strain>
    </source>
</reference>
<proteinExistence type="predicted"/>
<dbReference type="STRING" id="1219065.VPR01S_01_03230"/>
<dbReference type="EMBL" id="BATJ01000001">
    <property type="protein sequence ID" value="GAD65550.1"/>
    <property type="molecule type" value="Genomic_DNA"/>
</dbReference>
<keyword evidence="3" id="KW-1185">Reference proteome</keyword>
<evidence type="ECO:0000256" key="1">
    <source>
        <dbReference type="SAM" id="SignalP"/>
    </source>
</evidence>
<dbReference type="eggNOG" id="ENOG502ZC6I">
    <property type="taxonomic scope" value="Bacteria"/>
</dbReference>
<protein>
    <submittedName>
        <fullName evidence="2">Uncharacterized protein</fullName>
    </submittedName>
</protein>
<evidence type="ECO:0000313" key="2">
    <source>
        <dbReference type="EMBL" id="GAD65550.1"/>
    </source>
</evidence>
<dbReference type="AlphaFoldDB" id="U2ZVT0"/>
<organism evidence="2 3">
    <name type="scientific">Vibrio proteolyticus NBRC 13287</name>
    <dbReference type="NCBI Taxonomy" id="1219065"/>
    <lineage>
        <taxon>Bacteria</taxon>
        <taxon>Pseudomonadati</taxon>
        <taxon>Pseudomonadota</taxon>
        <taxon>Gammaproteobacteria</taxon>
        <taxon>Vibrionales</taxon>
        <taxon>Vibrionaceae</taxon>
        <taxon>Vibrio</taxon>
    </lineage>
</organism>